<dbReference type="EMBL" id="CAJEWN010000017">
    <property type="protein sequence ID" value="CAD2135641.1"/>
    <property type="molecule type" value="Genomic_DNA"/>
</dbReference>
<keyword evidence="1" id="KW-0812">Transmembrane</keyword>
<comment type="caution">
    <text evidence="2">The sequence shown here is derived from an EMBL/GenBank/DDBJ whole genome shotgun (WGS) entry which is preliminary data.</text>
</comment>
<dbReference type="Proteomes" id="UP000580250">
    <property type="component" value="Unassembled WGS sequence"/>
</dbReference>
<evidence type="ECO:0000313" key="2">
    <source>
        <dbReference type="EMBL" id="CAD2135641.1"/>
    </source>
</evidence>
<accession>A0A6V7TUS9</accession>
<proteinExistence type="predicted"/>
<dbReference type="AlphaFoldDB" id="A0A6V7TUS9"/>
<evidence type="ECO:0000313" key="3">
    <source>
        <dbReference type="Proteomes" id="UP000580250"/>
    </source>
</evidence>
<feature type="transmembrane region" description="Helical" evidence="1">
    <location>
        <begin position="25"/>
        <end position="45"/>
    </location>
</feature>
<name>A0A6V7TUS9_MELEN</name>
<sequence>MEVLNILILSTKQCRLFNMVKRKRLVNLSSYLIIFVCGFKMIRFINLNSNFDNDLKRLNKLLIKVLIILAPVPFINDAGSFFLLIASTTQKILQLILCRYYLLFPFI</sequence>
<feature type="transmembrane region" description="Helical" evidence="1">
    <location>
        <begin position="65"/>
        <end position="86"/>
    </location>
</feature>
<keyword evidence="1" id="KW-1133">Transmembrane helix</keyword>
<reference evidence="2 3" key="1">
    <citation type="submission" date="2020-08" db="EMBL/GenBank/DDBJ databases">
        <authorList>
            <person name="Koutsovoulos G."/>
            <person name="Danchin GJ E."/>
        </authorList>
    </citation>
    <scope>NUCLEOTIDE SEQUENCE [LARGE SCALE GENOMIC DNA]</scope>
</reference>
<gene>
    <name evidence="2" type="ORF">MENT_LOCUS4785</name>
</gene>
<organism evidence="2 3">
    <name type="scientific">Meloidogyne enterolobii</name>
    <name type="common">Root-knot nematode worm</name>
    <name type="synonym">Meloidogyne mayaguensis</name>
    <dbReference type="NCBI Taxonomy" id="390850"/>
    <lineage>
        <taxon>Eukaryota</taxon>
        <taxon>Metazoa</taxon>
        <taxon>Ecdysozoa</taxon>
        <taxon>Nematoda</taxon>
        <taxon>Chromadorea</taxon>
        <taxon>Rhabditida</taxon>
        <taxon>Tylenchina</taxon>
        <taxon>Tylenchomorpha</taxon>
        <taxon>Tylenchoidea</taxon>
        <taxon>Meloidogynidae</taxon>
        <taxon>Meloidogyninae</taxon>
        <taxon>Meloidogyne</taxon>
    </lineage>
</organism>
<evidence type="ECO:0000256" key="1">
    <source>
        <dbReference type="SAM" id="Phobius"/>
    </source>
</evidence>
<keyword evidence="1" id="KW-0472">Membrane</keyword>
<protein>
    <submittedName>
        <fullName evidence="2">Uncharacterized protein</fullName>
    </submittedName>
</protein>